<dbReference type="EMBL" id="PRLG01000022">
    <property type="protein sequence ID" value="PYY27168.1"/>
    <property type="molecule type" value="Genomic_DNA"/>
</dbReference>
<proteinExistence type="predicted"/>
<accession>A0A2W0CH47</accession>
<gene>
    <name evidence="1" type="ORF">PIL02S_04667</name>
</gene>
<name>A0A2W0CH47_9BACL</name>
<protein>
    <submittedName>
        <fullName evidence="1">Uncharacterized protein</fullName>
    </submittedName>
</protein>
<organism evidence="1 2">
    <name type="scientific">Paenibacillus illinoisensis</name>
    <dbReference type="NCBI Taxonomy" id="59845"/>
    <lineage>
        <taxon>Bacteria</taxon>
        <taxon>Bacillati</taxon>
        <taxon>Bacillota</taxon>
        <taxon>Bacilli</taxon>
        <taxon>Bacillales</taxon>
        <taxon>Paenibacillaceae</taxon>
        <taxon>Paenibacillus</taxon>
    </lineage>
</organism>
<reference evidence="1 2" key="1">
    <citation type="submission" date="2018-01" db="EMBL/GenBank/DDBJ databases">
        <title>Genome sequence of the PGP bacterium Paenibacillus illinoisensis E3.</title>
        <authorList>
            <person name="Rolli E."/>
            <person name="Marasco R."/>
            <person name="Bessem C."/>
            <person name="Michoud G."/>
            <person name="Gaiarsa S."/>
            <person name="Borin S."/>
            <person name="Daffonchio D."/>
        </authorList>
    </citation>
    <scope>NUCLEOTIDE SEQUENCE [LARGE SCALE GENOMIC DNA]</scope>
    <source>
        <strain evidence="1 2">E3</strain>
    </source>
</reference>
<sequence>MDSRLTYLEQDLVNILASMTLNIANYPKVFFEAGYRIEFTEREFDVQQKGKDVEVKFDLVLNNLEKNHAISFECKSGKTEAKQLSKYGELSPQEMVENGGVSSNDLSTHTHDIAIVYNKNNHEYIIEETKQYDFILFSVSKEPTLIASTGKTIYDDDLEFFFSQPIDYPSFIHEVFKIGASTPKSKYISLVSASLVELSLNDKEVFTLQDLAASVATTYPGLYPTKLGKRLCKEIENKIEIVLNDGVQHELKGFVSWDSKAKSGRLMRIKPGCKPSTFKTFRDLAQEMSERLRTNSPINPKYKTNREKIFESQVTIDDLVPEGQL</sequence>
<evidence type="ECO:0000313" key="2">
    <source>
        <dbReference type="Proteomes" id="UP000247459"/>
    </source>
</evidence>
<dbReference type="AlphaFoldDB" id="A0A2W0CH47"/>
<dbReference type="Proteomes" id="UP000247459">
    <property type="component" value="Unassembled WGS sequence"/>
</dbReference>
<comment type="caution">
    <text evidence="1">The sequence shown here is derived from an EMBL/GenBank/DDBJ whole genome shotgun (WGS) entry which is preliminary data.</text>
</comment>
<evidence type="ECO:0000313" key="1">
    <source>
        <dbReference type="EMBL" id="PYY27168.1"/>
    </source>
</evidence>